<dbReference type="Gene3D" id="3.40.1210.10">
    <property type="entry name" value="Survival protein SurE-like phosphatase/nucleotidase"/>
    <property type="match status" value="1"/>
</dbReference>
<dbReference type="SUPFAM" id="SSF64167">
    <property type="entry name" value="SurE-like"/>
    <property type="match status" value="1"/>
</dbReference>
<dbReference type="PANTHER" id="PTHR30457">
    <property type="entry name" value="5'-NUCLEOTIDASE SURE"/>
    <property type="match status" value="1"/>
</dbReference>
<dbReference type="EMBL" id="ADZX01000389">
    <property type="protein sequence ID" value="EFK96901.1"/>
    <property type="molecule type" value="Genomic_DNA"/>
</dbReference>
<dbReference type="InterPro" id="IPR036523">
    <property type="entry name" value="SurE-like_sf"/>
</dbReference>
<organism evidence="5">
    <name type="scientific">sediment metagenome</name>
    <dbReference type="NCBI Taxonomy" id="749907"/>
    <lineage>
        <taxon>unclassified sequences</taxon>
        <taxon>metagenomes</taxon>
        <taxon>ecological metagenomes</taxon>
    </lineage>
</organism>
<feature type="domain" description="Survival protein SurE-like phosphatase/nucleotidase" evidence="4">
    <location>
        <begin position="3"/>
        <end position="185"/>
    </location>
</feature>
<dbReference type="InterPro" id="IPR030048">
    <property type="entry name" value="SurE"/>
</dbReference>
<evidence type="ECO:0000256" key="2">
    <source>
        <dbReference type="ARBA" id="ARBA00022723"/>
    </source>
</evidence>
<dbReference type="AlphaFoldDB" id="D9PHR2"/>
<gene>
    <name evidence="5" type="primary">surE</name>
    <name evidence="5" type="ORF">LDC_1064</name>
</gene>
<dbReference type="GO" id="GO:0046872">
    <property type="term" value="F:metal ion binding"/>
    <property type="evidence" value="ECO:0007669"/>
    <property type="project" value="UniProtKB-KW"/>
</dbReference>
<evidence type="ECO:0000259" key="4">
    <source>
        <dbReference type="Pfam" id="PF01975"/>
    </source>
</evidence>
<dbReference type="NCBIfam" id="TIGR00087">
    <property type="entry name" value="surE"/>
    <property type="match status" value="1"/>
</dbReference>
<comment type="similarity">
    <text evidence="1">Belongs to the SurE nucleotidase family.</text>
</comment>
<evidence type="ECO:0000313" key="5">
    <source>
        <dbReference type="EMBL" id="EFK96901.1"/>
    </source>
</evidence>
<dbReference type="InterPro" id="IPR002828">
    <property type="entry name" value="SurE-like_Pase/nucleotidase"/>
</dbReference>
<dbReference type="GO" id="GO:0008253">
    <property type="term" value="F:5'-nucleotidase activity"/>
    <property type="evidence" value="ECO:0007669"/>
    <property type="project" value="UniProtKB-EC"/>
</dbReference>
<accession>D9PHR2</accession>
<name>D9PHR2_9ZZZZ</name>
<evidence type="ECO:0000256" key="3">
    <source>
        <dbReference type="ARBA" id="ARBA00022801"/>
    </source>
</evidence>
<keyword evidence="3 5" id="KW-0378">Hydrolase</keyword>
<protein>
    <submittedName>
        <fullName evidence="5">5'-nucleotidase surE (Nucleoside 5'-monophosphate phosphohydrolase)</fullName>
        <ecNumber evidence="5">3.1.3.5</ecNumber>
    </submittedName>
</protein>
<keyword evidence="2" id="KW-0479">Metal-binding</keyword>
<proteinExistence type="inferred from homology"/>
<reference evidence="5" key="2">
    <citation type="journal article" date="2011" name="Microb. Ecol.">
        <title>Taxonomic and Functional Metagenomic Profiling of the Microbial Community in the Anoxic Sediment of a Sub-saline Shallow Lake (Laguna de Carrizo, Central Spain).</title>
        <authorList>
            <person name="Ferrer M."/>
            <person name="Guazzaroni M.E."/>
            <person name="Richter M."/>
            <person name="Garcia-Salamanca A."/>
            <person name="Yarza P."/>
            <person name="Suarez-Suarez A."/>
            <person name="Solano J."/>
            <person name="Alcaide M."/>
            <person name="van Dillewijn P."/>
            <person name="Molina-Henares M.A."/>
            <person name="Lopez-Cortes N."/>
            <person name="Al-Ramahi Y."/>
            <person name="Guerrero C."/>
            <person name="Acosta A."/>
            <person name="de Eugenio L.I."/>
            <person name="Martinez V."/>
            <person name="Marques S."/>
            <person name="Rojo F."/>
            <person name="Santero E."/>
            <person name="Genilloud O."/>
            <person name="Perez-Perez J."/>
            <person name="Rossello-Mora R."/>
            <person name="Ramos J.L."/>
        </authorList>
    </citation>
    <scope>NUCLEOTIDE SEQUENCE</scope>
</reference>
<evidence type="ECO:0000256" key="1">
    <source>
        <dbReference type="ARBA" id="ARBA00011062"/>
    </source>
</evidence>
<dbReference type="PANTHER" id="PTHR30457:SF0">
    <property type="entry name" value="PHOSPHATASE, PUTATIVE (AFU_ORTHOLOGUE AFUA_4G01070)-RELATED"/>
    <property type="match status" value="1"/>
</dbReference>
<reference evidence="5" key="1">
    <citation type="submission" date="2010-07" db="EMBL/GenBank/DDBJ databases">
        <authorList>
            <consortium name="CONSOLIDER consortium CSD2007-00005"/>
            <person name="Guazzaroni M.-E."/>
            <person name="Richter M."/>
            <person name="Garcia-Salamanca A."/>
            <person name="Yarza P."/>
            <person name="Ferrer M."/>
        </authorList>
    </citation>
    <scope>NUCLEOTIDE SEQUENCE</scope>
</reference>
<dbReference type="HAMAP" id="MF_00060">
    <property type="entry name" value="SurE"/>
    <property type="match status" value="1"/>
</dbReference>
<comment type="caution">
    <text evidence="5">The sequence shown here is derived from an EMBL/GenBank/DDBJ whole genome shotgun (WGS) entry which is preliminary data.</text>
</comment>
<dbReference type="EC" id="3.1.3.5" evidence="5"/>
<dbReference type="Pfam" id="PF01975">
    <property type="entry name" value="SurE"/>
    <property type="match status" value="1"/>
</dbReference>
<sequence>MNVLLTNDDGVDSAGLRALAAAMPVGTQAVIAAPHSEKSATSHSISLGQRLRVDESVQSGIPCYAVHGTPADCVKFALSELKHFVPDLIVSGINQGANTGVSVYYSGTISAAREGLINRIPSMAVSLCSKISRDYIPSMEIVQQFVDAYAAEIIPKNVLININVPALPKGEIKGVKITKQAASRFIEEFVPEREHDGRKTYKLAGEIELYEPDGTSDEEAINDGYISVTPLKLDLTDYHTMHFLQDWVNRQPKPE</sequence>